<organism evidence="3 4">
    <name type="scientific">Rhizocola hellebori</name>
    <dbReference type="NCBI Taxonomy" id="1392758"/>
    <lineage>
        <taxon>Bacteria</taxon>
        <taxon>Bacillati</taxon>
        <taxon>Actinomycetota</taxon>
        <taxon>Actinomycetes</taxon>
        <taxon>Micromonosporales</taxon>
        <taxon>Micromonosporaceae</taxon>
        <taxon>Rhizocola</taxon>
    </lineage>
</organism>
<gene>
    <name evidence="3" type="ORF">Rhe02_27030</name>
</gene>
<dbReference type="InterPro" id="IPR052336">
    <property type="entry name" value="MlaD_Phospholipid_Transporter"/>
</dbReference>
<dbReference type="RefSeq" id="WP_203908518.1">
    <property type="nucleotide sequence ID" value="NZ_BONY01000014.1"/>
</dbReference>
<evidence type="ECO:0000259" key="1">
    <source>
        <dbReference type="Pfam" id="PF02470"/>
    </source>
</evidence>
<feature type="domain" description="Mammalian cell entry C-terminal" evidence="2">
    <location>
        <begin position="113"/>
        <end position="329"/>
    </location>
</feature>
<dbReference type="GO" id="GO:0051701">
    <property type="term" value="P:biological process involved in interaction with host"/>
    <property type="evidence" value="ECO:0007669"/>
    <property type="project" value="TreeGrafter"/>
</dbReference>
<dbReference type="EMBL" id="BONY01000014">
    <property type="protein sequence ID" value="GIH04636.1"/>
    <property type="molecule type" value="Genomic_DNA"/>
</dbReference>
<dbReference type="PANTHER" id="PTHR33371:SF19">
    <property type="entry name" value="MCE-FAMILY PROTEIN MCE4A"/>
    <property type="match status" value="1"/>
</dbReference>
<dbReference type="AlphaFoldDB" id="A0A8J3Q6C8"/>
<comment type="caution">
    <text evidence="3">The sequence shown here is derived from an EMBL/GenBank/DDBJ whole genome shotgun (WGS) entry which is preliminary data.</text>
</comment>
<evidence type="ECO:0000313" key="3">
    <source>
        <dbReference type="EMBL" id="GIH04636.1"/>
    </source>
</evidence>
<evidence type="ECO:0000259" key="2">
    <source>
        <dbReference type="Pfam" id="PF11887"/>
    </source>
</evidence>
<proteinExistence type="predicted"/>
<evidence type="ECO:0000313" key="4">
    <source>
        <dbReference type="Proteomes" id="UP000612899"/>
    </source>
</evidence>
<reference evidence="3" key="1">
    <citation type="submission" date="2021-01" db="EMBL/GenBank/DDBJ databases">
        <title>Whole genome shotgun sequence of Rhizocola hellebori NBRC 109834.</title>
        <authorList>
            <person name="Komaki H."/>
            <person name="Tamura T."/>
        </authorList>
    </citation>
    <scope>NUCLEOTIDE SEQUENCE</scope>
    <source>
        <strain evidence="3">NBRC 109834</strain>
    </source>
</reference>
<dbReference type="Pfam" id="PF11887">
    <property type="entry name" value="Mce4_CUP1"/>
    <property type="match status" value="1"/>
</dbReference>
<dbReference type="Proteomes" id="UP000612899">
    <property type="component" value="Unassembled WGS sequence"/>
</dbReference>
<feature type="domain" description="Mce/MlaD" evidence="1">
    <location>
        <begin position="34"/>
        <end position="107"/>
    </location>
</feature>
<dbReference type="InterPro" id="IPR003399">
    <property type="entry name" value="Mce/MlaD"/>
</dbReference>
<accession>A0A8J3Q6C8</accession>
<dbReference type="PANTHER" id="PTHR33371">
    <property type="entry name" value="INTERMEMBRANE PHOSPHOLIPID TRANSPORT SYSTEM BINDING PROTEIN MLAD-RELATED"/>
    <property type="match status" value="1"/>
</dbReference>
<name>A0A8J3Q6C8_9ACTN</name>
<keyword evidence="4" id="KW-1185">Reference proteome</keyword>
<sequence length="395" mass="42135">MRRLLGAAFVALLAGLLATSVLVYRKAFTSVSWVTLQTTHAGMQLSQGADVKYRGVIVGDVRSISANGSTATLRLALDPALIGHIPADVSARLLPKTLFGERYVELVGAGSGPALRAGVTIGQDRSENAVELERILDQALPLLQAIKPDKLAATLGALAYALDGRGNRLGNDLAVANGYLAALNEQMPTIEADVRRLSAVLDFYHGALPDLLEVLRNVTVTATTVSQQRDQLSRFLISTTDLAQGADRVLTTHEARIIQLGQVSRPVLELLAAYAPEYPCLLKGLVTLQPRVEKVFATGRMHITLEVTKDNGKFVKGRDEPVYGAHNGPDCHGLPGNVHVPAPGVELNDGYDYGVERQLLKGLLAVNSGTTPDQVPDLATLLWGPLLRGTVVNAS</sequence>
<dbReference type="InterPro" id="IPR005693">
    <property type="entry name" value="Mce"/>
</dbReference>
<dbReference type="GO" id="GO:0005576">
    <property type="term" value="C:extracellular region"/>
    <property type="evidence" value="ECO:0007669"/>
    <property type="project" value="TreeGrafter"/>
</dbReference>
<dbReference type="Pfam" id="PF02470">
    <property type="entry name" value="MlaD"/>
    <property type="match status" value="1"/>
</dbReference>
<dbReference type="NCBIfam" id="TIGR00996">
    <property type="entry name" value="Mtu_fam_mce"/>
    <property type="match status" value="1"/>
</dbReference>
<protein>
    <submittedName>
        <fullName evidence="3">ABC transporter substrate-binding protein</fullName>
    </submittedName>
</protein>
<dbReference type="InterPro" id="IPR024516">
    <property type="entry name" value="Mce_C"/>
</dbReference>